<reference evidence="1" key="1">
    <citation type="submission" date="2022-03" db="EMBL/GenBank/DDBJ databases">
        <authorList>
            <person name="Sayadi A."/>
        </authorList>
    </citation>
    <scope>NUCLEOTIDE SEQUENCE</scope>
</reference>
<dbReference type="Proteomes" id="UP001152888">
    <property type="component" value="Unassembled WGS sequence"/>
</dbReference>
<keyword evidence="2" id="KW-1185">Reference proteome</keyword>
<dbReference type="AlphaFoldDB" id="A0A9P0VNA1"/>
<name>A0A9P0VNA1_ACAOB</name>
<comment type="caution">
    <text evidence="1">The sequence shown here is derived from an EMBL/GenBank/DDBJ whole genome shotgun (WGS) entry which is preliminary data.</text>
</comment>
<dbReference type="EMBL" id="CAKOFQ010008858">
    <property type="protein sequence ID" value="CAH2016280.1"/>
    <property type="molecule type" value="Genomic_DNA"/>
</dbReference>
<gene>
    <name evidence="1" type="ORF">ACAOBT_LOCUS35263</name>
</gene>
<evidence type="ECO:0000313" key="2">
    <source>
        <dbReference type="Proteomes" id="UP001152888"/>
    </source>
</evidence>
<organism evidence="1 2">
    <name type="scientific">Acanthoscelides obtectus</name>
    <name type="common">Bean weevil</name>
    <name type="synonym">Bruchus obtectus</name>
    <dbReference type="NCBI Taxonomy" id="200917"/>
    <lineage>
        <taxon>Eukaryota</taxon>
        <taxon>Metazoa</taxon>
        <taxon>Ecdysozoa</taxon>
        <taxon>Arthropoda</taxon>
        <taxon>Hexapoda</taxon>
        <taxon>Insecta</taxon>
        <taxon>Pterygota</taxon>
        <taxon>Neoptera</taxon>
        <taxon>Endopterygota</taxon>
        <taxon>Coleoptera</taxon>
        <taxon>Polyphaga</taxon>
        <taxon>Cucujiformia</taxon>
        <taxon>Chrysomeloidea</taxon>
        <taxon>Chrysomelidae</taxon>
        <taxon>Bruchinae</taxon>
        <taxon>Bruchini</taxon>
        <taxon>Acanthoscelides</taxon>
    </lineage>
</organism>
<proteinExistence type="predicted"/>
<evidence type="ECO:0000313" key="1">
    <source>
        <dbReference type="EMBL" id="CAH2016280.1"/>
    </source>
</evidence>
<sequence>MYHTRVPRPSTIRLLQFREQELLRSVEGVENSRACDLSCPRHVKLKIDQAIIVAKGSVYLRPAMYRKQRLCDPKTFDEWAE</sequence>
<accession>A0A9P0VNA1</accession>
<protein>
    <submittedName>
        <fullName evidence="1">Uncharacterized protein</fullName>
    </submittedName>
</protein>